<feature type="compositionally biased region" description="Basic and acidic residues" evidence="1">
    <location>
        <begin position="245"/>
        <end position="260"/>
    </location>
</feature>
<organism evidence="2 3">
    <name type="scientific">Pleuronectes platessa</name>
    <name type="common">European plaice</name>
    <dbReference type="NCBI Taxonomy" id="8262"/>
    <lineage>
        <taxon>Eukaryota</taxon>
        <taxon>Metazoa</taxon>
        <taxon>Chordata</taxon>
        <taxon>Craniata</taxon>
        <taxon>Vertebrata</taxon>
        <taxon>Euteleostomi</taxon>
        <taxon>Actinopterygii</taxon>
        <taxon>Neopterygii</taxon>
        <taxon>Teleostei</taxon>
        <taxon>Neoteleostei</taxon>
        <taxon>Acanthomorphata</taxon>
        <taxon>Carangaria</taxon>
        <taxon>Pleuronectiformes</taxon>
        <taxon>Pleuronectoidei</taxon>
        <taxon>Pleuronectidae</taxon>
        <taxon>Pleuronectes</taxon>
    </lineage>
</organism>
<name>A0A9N7TV35_PLEPL</name>
<protein>
    <submittedName>
        <fullName evidence="2">Uncharacterized protein</fullName>
    </submittedName>
</protein>
<dbReference type="EMBL" id="CADEAL010000360">
    <property type="protein sequence ID" value="CAB1419051.1"/>
    <property type="molecule type" value="Genomic_DNA"/>
</dbReference>
<feature type="region of interest" description="Disordered" evidence="1">
    <location>
        <begin position="239"/>
        <end position="260"/>
    </location>
</feature>
<gene>
    <name evidence="2" type="ORF">PLEPLA_LOCUS6879</name>
</gene>
<dbReference type="Proteomes" id="UP001153269">
    <property type="component" value="Unassembled WGS sequence"/>
</dbReference>
<dbReference type="AlphaFoldDB" id="A0A9N7TV35"/>
<evidence type="ECO:0000256" key="1">
    <source>
        <dbReference type="SAM" id="MobiDB-lite"/>
    </source>
</evidence>
<reference evidence="2" key="1">
    <citation type="submission" date="2020-03" db="EMBL/GenBank/DDBJ databases">
        <authorList>
            <person name="Weist P."/>
        </authorList>
    </citation>
    <scope>NUCLEOTIDE SEQUENCE</scope>
</reference>
<keyword evidence="3" id="KW-1185">Reference proteome</keyword>
<evidence type="ECO:0000313" key="3">
    <source>
        <dbReference type="Proteomes" id="UP001153269"/>
    </source>
</evidence>
<sequence>MSVSMWASYLLPVPLSHTALSPLVIRLHLLTSLRSGDTWIGADEYVCVTFYKQRPIFPLPLCSFGNEADGRGMIDREARCDQGCQAFCSRSPWSPLHILQLPVGSHQTGKQALGDRLLAMLLHRLPVEITAEKNVTEPNEHMERVVHSLTGHVENVGPKQRLLEEDVLQMLVSSNDAVKALSSCVEQISVRGWGLNPGASLTERHPGLLQPDSQSVCTDAPRWSTLTLSVAYLEAFATSTSNTPRKADHPQRTHEKILQV</sequence>
<evidence type="ECO:0000313" key="2">
    <source>
        <dbReference type="EMBL" id="CAB1419051.1"/>
    </source>
</evidence>
<comment type="caution">
    <text evidence="2">The sequence shown here is derived from an EMBL/GenBank/DDBJ whole genome shotgun (WGS) entry which is preliminary data.</text>
</comment>
<proteinExistence type="predicted"/>
<accession>A0A9N7TV35</accession>